<dbReference type="EMBL" id="JAZDDG010000002">
    <property type="protein sequence ID" value="MEE1975423.1"/>
    <property type="molecule type" value="Genomic_DNA"/>
</dbReference>
<gene>
    <name evidence="2" type="ORF">V1I91_05050</name>
</gene>
<feature type="domain" description="Calcineurin-like phosphoesterase" evidence="1">
    <location>
        <begin position="5"/>
        <end position="167"/>
    </location>
</feature>
<sequence length="245" mass="28588">MRSRRTLVIGDIHSGLKALKDLLEIAKVTTEDTLIFLGDYIDAWSEAVETVNFLIHLKTTHHCIFLRGNHDELCYEWLTGAGDNPTWFMHGGRATAQSYAKTDEETKKLHMTFYEDLENFYLNEETNKLFLHAGFTHLKGIEHEYFTKSFYWDRTLWELALSLNPNLDQEDEYYPKRLTHYNEIYIGHTPVTRMGKTTPQNAANVWNVDTGAAFKGPLTAMDIKTKEFWQSEPVYTYYPEEKGRN</sequence>
<name>A0ABU7IRY9_9FLAO</name>
<evidence type="ECO:0000313" key="3">
    <source>
        <dbReference type="Proteomes" id="UP001356308"/>
    </source>
</evidence>
<dbReference type="InterPro" id="IPR004843">
    <property type="entry name" value="Calcineurin-like_PHP"/>
</dbReference>
<dbReference type="RefSeq" id="WP_272650244.1">
    <property type="nucleotide sequence ID" value="NZ_JAZDDG010000002.1"/>
</dbReference>
<protein>
    <submittedName>
        <fullName evidence="2">Metallophosphoesterase</fullName>
    </submittedName>
</protein>
<keyword evidence="3" id="KW-1185">Reference proteome</keyword>
<comment type="caution">
    <text evidence="2">The sequence shown here is derived from an EMBL/GenBank/DDBJ whole genome shotgun (WGS) entry which is preliminary data.</text>
</comment>
<dbReference type="InterPro" id="IPR029052">
    <property type="entry name" value="Metallo-depent_PP-like"/>
</dbReference>
<dbReference type="Proteomes" id="UP001356308">
    <property type="component" value="Unassembled WGS sequence"/>
</dbReference>
<dbReference type="Pfam" id="PF00149">
    <property type="entry name" value="Metallophos"/>
    <property type="match status" value="1"/>
</dbReference>
<proteinExistence type="predicted"/>
<dbReference type="PRINTS" id="PR00114">
    <property type="entry name" value="STPHPHTASE"/>
</dbReference>
<dbReference type="InterPro" id="IPR006186">
    <property type="entry name" value="Ser/Thr-sp_prot-phosphatase"/>
</dbReference>
<accession>A0ABU7IRY9</accession>
<reference evidence="2 3" key="1">
    <citation type="submission" date="2024-01" db="EMBL/GenBank/DDBJ databases">
        <title>Maribacter spp. originated from different algae showed divergent polysaccharides utilization ability.</title>
        <authorList>
            <person name="Wang H."/>
            <person name="Wu Y."/>
        </authorList>
    </citation>
    <scope>NUCLEOTIDE SEQUENCE [LARGE SCALE GENOMIC DNA]</scope>
    <source>
        <strain evidence="2 3">PR1</strain>
    </source>
</reference>
<dbReference type="InterPro" id="IPR050126">
    <property type="entry name" value="Ap4A_hydrolase"/>
</dbReference>
<dbReference type="SUPFAM" id="SSF56300">
    <property type="entry name" value="Metallo-dependent phosphatases"/>
    <property type="match status" value="1"/>
</dbReference>
<evidence type="ECO:0000259" key="1">
    <source>
        <dbReference type="Pfam" id="PF00149"/>
    </source>
</evidence>
<organism evidence="2 3">
    <name type="scientific">Maribacter cobaltidurans</name>
    <dbReference type="NCBI Taxonomy" id="1178778"/>
    <lineage>
        <taxon>Bacteria</taxon>
        <taxon>Pseudomonadati</taxon>
        <taxon>Bacteroidota</taxon>
        <taxon>Flavobacteriia</taxon>
        <taxon>Flavobacteriales</taxon>
        <taxon>Flavobacteriaceae</taxon>
        <taxon>Maribacter</taxon>
    </lineage>
</organism>
<dbReference type="PANTHER" id="PTHR42850:SF4">
    <property type="entry name" value="ZINC-DEPENDENT ENDOPOLYPHOSPHATASE"/>
    <property type="match status" value="1"/>
</dbReference>
<dbReference type="PANTHER" id="PTHR42850">
    <property type="entry name" value="METALLOPHOSPHOESTERASE"/>
    <property type="match status" value="1"/>
</dbReference>
<evidence type="ECO:0000313" key="2">
    <source>
        <dbReference type="EMBL" id="MEE1975423.1"/>
    </source>
</evidence>
<dbReference type="Gene3D" id="3.60.21.10">
    <property type="match status" value="1"/>
</dbReference>